<organism evidence="1 2">
    <name type="scientific">Calocera cornea HHB12733</name>
    <dbReference type="NCBI Taxonomy" id="1353952"/>
    <lineage>
        <taxon>Eukaryota</taxon>
        <taxon>Fungi</taxon>
        <taxon>Dikarya</taxon>
        <taxon>Basidiomycota</taxon>
        <taxon>Agaricomycotina</taxon>
        <taxon>Dacrymycetes</taxon>
        <taxon>Dacrymycetales</taxon>
        <taxon>Dacrymycetaceae</taxon>
        <taxon>Calocera</taxon>
    </lineage>
</organism>
<evidence type="ECO:0000313" key="2">
    <source>
        <dbReference type="Proteomes" id="UP000076842"/>
    </source>
</evidence>
<sequence length="215" mass="23545">MLAPQVFESVTGMATVEGLARRQTWWMVERYSEVRTEVVAAVTSSVQREAQRADFSFPPHLPTTKDNYKTLNVSVTARRAPAPSLPPSEARTLCALSGEFGQFLTMPGLAFVCSSFVELEHICRTETQRLCSRVSPRADLLEGWDLAVSSRPSASAANGSSQPTSRHLPGVSLESLWNVPGSAALQTLSARVRKGMALFMVFDLIDHEGIIHVRT</sequence>
<gene>
    <name evidence="1" type="ORF">CALCODRAFT_187796</name>
</gene>
<dbReference type="InParanoid" id="A0A165HQA6"/>
<dbReference type="AlphaFoldDB" id="A0A165HQA6"/>
<name>A0A165HQA6_9BASI</name>
<reference evidence="1 2" key="1">
    <citation type="journal article" date="2016" name="Mol. Biol. Evol.">
        <title>Comparative Genomics of Early-Diverging Mushroom-Forming Fungi Provides Insights into the Origins of Lignocellulose Decay Capabilities.</title>
        <authorList>
            <person name="Nagy L.G."/>
            <person name="Riley R."/>
            <person name="Tritt A."/>
            <person name="Adam C."/>
            <person name="Daum C."/>
            <person name="Floudas D."/>
            <person name="Sun H."/>
            <person name="Yadav J.S."/>
            <person name="Pangilinan J."/>
            <person name="Larsson K.H."/>
            <person name="Matsuura K."/>
            <person name="Barry K."/>
            <person name="Labutti K."/>
            <person name="Kuo R."/>
            <person name="Ohm R.A."/>
            <person name="Bhattacharya S.S."/>
            <person name="Shirouzu T."/>
            <person name="Yoshinaga Y."/>
            <person name="Martin F.M."/>
            <person name="Grigoriev I.V."/>
            <person name="Hibbett D.S."/>
        </authorList>
    </citation>
    <scope>NUCLEOTIDE SEQUENCE [LARGE SCALE GENOMIC DNA]</scope>
    <source>
        <strain evidence="1 2">HHB12733</strain>
    </source>
</reference>
<proteinExistence type="predicted"/>
<accession>A0A165HQA6</accession>
<protein>
    <submittedName>
        <fullName evidence="1">Uncharacterized protein</fullName>
    </submittedName>
</protein>
<keyword evidence="2" id="KW-1185">Reference proteome</keyword>
<dbReference type="EMBL" id="KV423939">
    <property type="protein sequence ID" value="KZT59597.1"/>
    <property type="molecule type" value="Genomic_DNA"/>
</dbReference>
<evidence type="ECO:0000313" key="1">
    <source>
        <dbReference type="EMBL" id="KZT59597.1"/>
    </source>
</evidence>
<dbReference type="Proteomes" id="UP000076842">
    <property type="component" value="Unassembled WGS sequence"/>
</dbReference>